<evidence type="ECO:0000256" key="11">
    <source>
        <dbReference type="ARBA" id="ARBA00023288"/>
    </source>
</evidence>
<dbReference type="KEGG" id="pgri:PgNI_09399"/>
<dbReference type="InterPro" id="IPR027417">
    <property type="entry name" value="P-loop_NTPase"/>
</dbReference>
<evidence type="ECO:0000256" key="10">
    <source>
        <dbReference type="ARBA" id="ARBA00023136"/>
    </source>
</evidence>
<accession>A0A6P8ARJ2</accession>
<dbReference type="SMART" id="SM00175">
    <property type="entry name" value="RAB"/>
    <property type="match status" value="1"/>
</dbReference>
<comment type="function">
    <text evidence="13">GTP-binding protein that functions in embryogenesis, cytokinesis, germline development and microtubulule cytoskeleton dynamics.</text>
</comment>
<dbReference type="InterPro" id="IPR044612">
    <property type="entry name" value="ARL2/3"/>
</dbReference>
<dbReference type="GO" id="GO:0005886">
    <property type="term" value="C:plasma membrane"/>
    <property type="evidence" value="ECO:0007669"/>
    <property type="project" value="UniProtKB-SubCell"/>
</dbReference>
<dbReference type="InterPro" id="IPR005225">
    <property type="entry name" value="Small_GTP-bd"/>
</dbReference>
<feature type="binding site" evidence="15">
    <location>
        <begin position="123"/>
        <end position="126"/>
    </location>
    <ligand>
        <name>GTP</name>
        <dbReference type="ChEBI" id="CHEBI:37565"/>
    </ligand>
</feature>
<evidence type="ECO:0000256" key="7">
    <source>
        <dbReference type="ARBA" id="ARBA00022707"/>
    </source>
</evidence>
<dbReference type="CDD" id="cd04154">
    <property type="entry name" value="Arl2"/>
    <property type="match status" value="1"/>
</dbReference>
<keyword evidence="16" id="KW-0479">Metal-binding</keyword>
<dbReference type="NCBIfam" id="TIGR00231">
    <property type="entry name" value="small_GTP"/>
    <property type="match status" value="1"/>
</dbReference>
<keyword evidence="16" id="KW-0460">Magnesium</keyword>
<evidence type="ECO:0000313" key="19">
    <source>
        <dbReference type="RefSeq" id="XP_030977533.1"/>
    </source>
</evidence>
<evidence type="ECO:0000256" key="14">
    <source>
        <dbReference type="ARBA" id="ARBA00077919"/>
    </source>
</evidence>
<evidence type="ECO:0000256" key="9">
    <source>
        <dbReference type="ARBA" id="ARBA00023134"/>
    </source>
</evidence>
<comment type="subcellular location">
    <subcellularLocation>
        <location evidence="1">Cell membrane</location>
    </subcellularLocation>
    <subcellularLocation>
        <location evidence="2">Cytoplasm</location>
    </subcellularLocation>
</comment>
<sequence length="181" mass="20962">MLSILRKARLKDKELRILMLGLDNAGKTTIVKKIMNEDVNTVSPTLGFIIKTIDYEGYKLNIWDVGGQKTLRSYWRNYFEKTDALIWVVDATDRLRVEDCRVELHGLLQEERLSGASLLVFANKTDVNGCMQKDEILERLQLKEIRTHRWNILECSAMTGKNLKEGLAWVVEDAKARLFLY</sequence>
<keyword evidence="10" id="KW-0472">Membrane</keyword>
<dbReference type="PRINTS" id="PR00328">
    <property type="entry name" value="SAR1GTPBP"/>
</dbReference>
<evidence type="ECO:0000256" key="4">
    <source>
        <dbReference type="ARBA" id="ARBA00022473"/>
    </source>
</evidence>
<keyword evidence="7" id="KW-0519">Myristate</keyword>
<evidence type="ECO:0000256" key="2">
    <source>
        <dbReference type="ARBA" id="ARBA00004496"/>
    </source>
</evidence>
<dbReference type="GO" id="GO:0005737">
    <property type="term" value="C:cytoplasm"/>
    <property type="evidence" value="ECO:0007669"/>
    <property type="project" value="UniProtKB-SubCell"/>
</dbReference>
<protein>
    <recommendedName>
        <fullName evidence="14">Abnormal eversion of vulva protein 20</fullName>
    </recommendedName>
</protein>
<gene>
    <name evidence="19" type="ORF">PgNI_09399</name>
</gene>
<keyword evidence="8 15" id="KW-0547">Nucleotide-binding</keyword>
<keyword evidence="11" id="KW-0449">Lipoprotein</keyword>
<dbReference type="RefSeq" id="XP_030977533.1">
    <property type="nucleotide sequence ID" value="XM_031129383.1"/>
</dbReference>
<dbReference type="Pfam" id="PF00025">
    <property type="entry name" value="Arf"/>
    <property type="match status" value="1"/>
</dbReference>
<name>A0A6P8ARJ2_PYRGI</name>
<feature type="binding site" evidence="16">
    <location>
        <position position="28"/>
    </location>
    <ligand>
        <name>Mg(2+)</name>
        <dbReference type="ChEBI" id="CHEBI:18420"/>
    </ligand>
</feature>
<evidence type="ECO:0000313" key="18">
    <source>
        <dbReference type="Proteomes" id="UP000515153"/>
    </source>
</evidence>
<reference evidence="19" key="3">
    <citation type="submission" date="2025-08" db="UniProtKB">
        <authorList>
            <consortium name="RefSeq"/>
        </authorList>
    </citation>
    <scope>IDENTIFICATION</scope>
    <source>
        <strain evidence="19">NI907</strain>
    </source>
</reference>
<dbReference type="AlphaFoldDB" id="A0A6P8ARJ2"/>
<comment type="similarity">
    <text evidence="3 17">Belongs to the small GTPase superfamily. Arf family.</text>
</comment>
<dbReference type="FunFam" id="3.40.50.300:FF:000981">
    <property type="entry name" value="ADP-ribosylation factor-like 2"/>
    <property type="match status" value="1"/>
</dbReference>
<evidence type="ECO:0000256" key="13">
    <source>
        <dbReference type="ARBA" id="ARBA00055307"/>
    </source>
</evidence>
<dbReference type="Gene3D" id="3.40.50.300">
    <property type="entry name" value="P-loop containing nucleotide triphosphate hydrolases"/>
    <property type="match status" value="1"/>
</dbReference>
<proteinExistence type="inferred from homology"/>
<evidence type="ECO:0000256" key="15">
    <source>
        <dbReference type="PIRSR" id="PIRSR606689-1"/>
    </source>
</evidence>
<dbReference type="Proteomes" id="UP000515153">
    <property type="component" value="Unplaced"/>
</dbReference>
<evidence type="ECO:0000256" key="12">
    <source>
        <dbReference type="ARBA" id="ARBA00023306"/>
    </source>
</evidence>
<reference evidence="19" key="2">
    <citation type="submission" date="2019-10" db="EMBL/GenBank/DDBJ databases">
        <authorList>
            <consortium name="NCBI Genome Project"/>
        </authorList>
    </citation>
    <scope>NUCLEOTIDE SEQUENCE</scope>
    <source>
        <strain evidence="19">NI907</strain>
    </source>
</reference>
<keyword evidence="6" id="KW-0963">Cytoplasm</keyword>
<keyword evidence="4" id="KW-0217">Developmental protein</keyword>
<organism evidence="18 19">
    <name type="scientific">Pyricularia grisea</name>
    <name type="common">Crabgrass-specific blast fungus</name>
    <name type="synonym">Magnaporthe grisea</name>
    <dbReference type="NCBI Taxonomy" id="148305"/>
    <lineage>
        <taxon>Eukaryota</taxon>
        <taxon>Fungi</taxon>
        <taxon>Dikarya</taxon>
        <taxon>Ascomycota</taxon>
        <taxon>Pezizomycotina</taxon>
        <taxon>Sordariomycetes</taxon>
        <taxon>Sordariomycetidae</taxon>
        <taxon>Magnaporthales</taxon>
        <taxon>Pyriculariaceae</taxon>
        <taxon>Pyricularia</taxon>
    </lineage>
</organism>
<dbReference type="PANTHER" id="PTHR45697">
    <property type="entry name" value="ADP-RIBOSYLATION FACTOR-LIKE PROTEIN 2-RELATED"/>
    <property type="match status" value="1"/>
</dbReference>
<dbReference type="SMART" id="SM00177">
    <property type="entry name" value="ARF"/>
    <property type="match status" value="1"/>
</dbReference>
<dbReference type="GO" id="GO:0003924">
    <property type="term" value="F:GTPase activity"/>
    <property type="evidence" value="ECO:0007669"/>
    <property type="project" value="InterPro"/>
</dbReference>
<evidence type="ECO:0000256" key="1">
    <source>
        <dbReference type="ARBA" id="ARBA00004236"/>
    </source>
</evidence>
<dbReference type="SUPFAM" id="SSF52540">
    <property type="entry name" value="P-loop containing nucleoside triphosphate hydrolases"/>
    <property type="match status" value="1"/>
</dbReference>
<dbReference type="InterPro" id="IPR045873">
    <property type="entry name" value="Arl2"/>
</dbReference>
<evidence type="ECO:0000256" key="17">
    <source>
        <dbReference type="RuleBase" id="RU003925"/>
    </source>
</evidence>
<dbReference type="InterPro" id="IPR006689">
    <property type="entry name" value="Small_GTPase_ARF/SAR"/>
</dbReference>
<dbReference type="GO" id="GO:0005525">
    <property type="term" value="F:GTP binding"/>
    <property type="evidence" value="ECO:0007669"/>
    <property type="project" value="UniProtKB-KW"/>
</dbReference>
<feature type="binding site" evidence="15">
    <location>
        <begin position="21"/>
        <end position="28"/>
    </location>
    <ligand>
        <name>GTP</name>
        <dbReference type="ChEBI" id="CHEBI:37565"/>
    </ligand>
</feature>
<keyword evidence="5" id="KW-1003">Cell membrane</keyword>
<dbReference type="GO" id="GO:0046872">
    <property type="term" value="F:metal ion binding"/>
    <property type="evidence" value="ECO:0007669"/>
    <property type="project" value="UniProtKB-KW"/>
</dbReference>
<feature type="binding site" evidence="16">
    <location>
        <position position="45"/>
    </location>
    <ligand>
        <name>Mg(2+)</name>
        <dbReference type="ChEBI" id="CHEBI:18420"/>
    </ligand>
</feature>
<evidence type="ECO:0000256" key="5">
    <source>
        <dbReference type="ARBA" id="ARBA00022475"/>
    </source>
</evidence>
<evidence type="ECO:0000256" key="8">
    <source>
        <dbReference type="ARBA" id="ARBA00022741"/>
    </source>
</evidence>
<dbReference type="PROSITE" id="PS51417">
    <property type="entry name" value="ARF"/>
    <property type="match status" value="1"/>
</dbReference>
<dbReference type="SMART" id="SM00178">
    <property type="entry name" value="SAR"/>
    <property type="match status" value="1"/>
</dbReference>
<reference evidence="19" key="1">
    <citation type="journal article" date="2019" name="Mol. Biol. Evol.">
        <title>Blast fungal genomes show frequent chromosomal changes, gene gains and losses, and effector gene turnover.</title>
        <authorList>
            <person name="Gomez Luciano L.B."/>
            <person name="Jason Tsai I."/>
            <person name="Chuma I."/>
            <person name="Tosa Y."/>
            <person name="Chen Y.H."/>
            <person name="Li J.Y."/>
            <person name="Li M.Y."/>
            <person name="Jade Lu M.Y."/>
            <person name="Nakayashiki H."/>
            <person name="Li W.H."/>
        </authorList>
    </citation>
    <scope>NUCLEOTIDE SEQUENCE</scope>
    <source>
        <strain evidence="19">NI907</strain>
    </source>
</reference>
<evidence type="ECO:0000256" key="3">
    <source>
        <dbReference type="ARBA" id="ARBA00010290"/>
    </source>
</evidence>
<evidence type="ECO:0000256" key="6">
    <source>
        <dbReference type="ARBA" id="ARBA00022490"/>
    </source>
</evidence>
<keyword evidence="18" id="KW-1185">Reference proteome</keyword>
<keyword evidence="12" id="KW-0131">Cell cycle</keyword>
<dbReference type="GeneID" id="41964291"/>
<keyword evidence="9 15" id="KW-0342">GTP-binding</keyword>
<feature type="binding site" evidence="15">
    <location>
        <position position="67"/>
    </location>
    <ligand>
        <name>GTP</name>
        <dbReference type="ChEBI" id="CHEBI:37565"/>
    </ligand>
</feature>
<evidence type="ECO:0000256" key="16">
    <source>
        <dbReference type="PIRSR" id="PIRSR606689-2"/>
    </source>
</evidence>